<keyword evidence="2" id="KW-0614">Plasmid</keyword>
<dbReference type="InterPro" id="IPR058060">
    <property type="entry name" value="HYC_CC_PP"/>
</dbReference>
<dbReference type="InterPro" id="IPR058512">
    <property type="entry name" value="DUF8199"/>
</dbReference>
<feature type="signal peptide" evidence="1">
    <location>
        <begin position="1"/>
        <end position="21"/>
    </location>
</feature>
<dbReference type="NCBIfam" id="NF047658">
    <property type="entry name" value="HYC_CC_PP"/>
    <property type="match status" value="1"/>
</dbReference>
<dbReference type="EMBL" id="AP025322">
    <property type="protein sequence ID" value="BDD12935.1"/>
    <property type="molecule type" value="Genomic_DNA"/>
</dbReference>
<dbReference type="Pfam" id="PF26622">
    <property type="entry name" value="DUF8199"/>
    <property type="match status" value="1"/>
</dbReference>
<dbReference type="KEGG" id="fax:FUAX_53670"/>
<keyword evidence="3" id="KW-1185">Reference proteome</keyword>
<protein>
    <submittedName>
        <fullName evidence="2">Uncharacterized protein</fullName>
    </submittedName>
</protein>
<dbReference type="RefSeq" id="WP_338396162.1">
    <property type="nucleotide sequence ID" value="NZ_AP025322.1"/>
</dbReference>
<dbReference type="AlphaFoldDB" id="A0AAU9CV55"/>
<accession>A0AAU9CV55</accession>
<gene>
    <name evidence="2" type="ORF">FUAX_53670</name>
</gene>
<organism evidence="2 3">
    <name type="scientific">Fulvitalea axinellae</name>
    <dbReference type="NCBI Taxonomy" id="1182444"/>
    <lineage>
        <taxon>Bacteria</taxon>
        <taxon>Pseudomonadati</taxon>
        <taxon>Bacteroidota</taxon>
        <taxon>Cytophagia</taxon>
        <taxon>Cytophagales</taxon>
        <taxon>Persicobacteraceae</taxon>
        <taxon>Fulvitalea</taxon>
    </lineage>
</organism>
<dbReference type="Proteomes" id="UP001348817">
    <property type="component" value="Plasmid pFA8"/>
</dbReference>
<sequence length="143" mass="16017">MRKVIAISFALLLLLNNMGLAVGVHFCGGKAVERQLSFSHDDLTCGMEMFEMDSCPKEKGSEHSRVHSTPCCENQIMSVSIDEDFPSALTDMGISPLFLEAFARTFVWSPNLQDSEPVSWSLAEPPLPDRDLYLLYQRIVLYA</sequence>
<geneLocation type="plasmid" evidence="2 3">
    <name>pFA8</name>
</geneLocation>
<evidence type="ECO:0000313" key="2">
    <source>
        <dbReference type="EMBL" id="BDD12935.1"/>
    </source>
</evidence>
<evidence type="ECO:0000256" key="1">
    <source>
        <dbReference type="SAM" id="SignalP"/>
    </source>
</evidence>
<reference evidence="2 3" key="1">
    <citation type="submission" date="2021-12" db="EMBL/GenBank/DDBJ databases">
        <title>Genome sequencing of bacteria with rrn-lacking chromosome and rrn-plasmid.</title>
        <authorList>
            <person name="Anda M."/>
            <person name="Iwasaki W."/>
        </authorList>
    </citation>
    <scope>NUCLEOTIDE SEQUENCE [LARGE SCALE GENOMIC DNA]</scope>
    <source>
        <strain evidence="2 3">DSM 100852</strain>
        <plasmid evidence="2 3">pFA8</plasmid>
    </source>
</reference>
<keyword evidence="1" id="KW-0732">Signal</keyword>
<feature type="chain" id="PRO_5043739810" evidence="1">
    <location>
        <begin position="22"/>
        <end position="143"/>
    </location>
</feature>
<name>A0AAU9CV55_9BACT</name>
<proteinExistence type="predicted"/>
<evidence type="ECO:0000313" key="3">
    <source>
        <dbReference type="Proteomes" id="UP001348817"/>
    </source>
</evidence>